<keyword evidence="4" id="KW-0808">Transferase</keyword>
<dbReference type="InterPro" id="IPR001294">
    <property type="entry name" value="Phytochrome"/>
</dbReference>
<dbReference type="PANTHER" id="PTHR43065:SF10">
    <property type="entry name" value="PEROXIDE STRESS-ACTIVATED HISTIDINE KINASE MAK3"/>
    <property type="match status" value="1"/>
</dbReference>
<organism evidence="16 17">
    <name type="scientific">Penicillium flavigenum</name>
    <dbReference type="NCBI Taxonomy" id="254877"/>
    <lineage>
        <taxon>Eukaryota</taxon>
        <taxon>Fungi</taxon>
        <taxon>Dikarya</taxon>
        <taxon>Ascomycota</taxon>
        <taxon>Pezizomycotina</taxon>
        <taxon>Eurotiomycetes</taxon>
        <taxon>Eurotiomycetidae</taxon>
        <taxon>Eurotiales</taxon>
        <taxon>Aspergillaceae</taxon>
        <taxon>Penicillium</taxon>
    </lineage>
</organism>
<keyword evidence="10" id="KW-0675">Receptor</keyword>
<dbReference type="Gene3D" id="3.30.450.20">
    <property type="entry name" value="PAS domain"/>
    <property type="match status" value="1"/>
</dbReference>
<keyword evidence="1" id="KW-0600">Photoreceptor protein</keyword>
<dbReference type="OrthoDB" id="2015534at2759"/>
<evidence type="ECO:0000256" key="6">
    <source>
        <dbReference type="ARBA" id="ARBA00022777"/>
    </source>
</evidence>
<dbReference type="GO" id="GO:0006355">
    <property type="term" value="P:regulation of DNA-templated transcription"/>
    <property type="evidence" value="ECO:0007669"/>
    <property type="project" value="InterPro"/>
</dbReference>
<dbReference type="CDD" id="cd00082">
    <property type="entry name" value="HisKA"/>
    <property type="match status" value="1"/>
</dbReference>
<dbReference type="Gene3D" id="3.30.565.10">
    <property type="entry name" value="Histidine kinase-like ATPase, C-terminal domain"/>
    <property type="match status" value="1"/>
</dbReference>
<dbReference type="FunFam" id="3.30.450.270:FF:000002">
    <property type="entry name" value="Sensor histidine kinase/response regulator, putative"/>
    <property type="match status" value="1"/>
</dbReference>
<evidence type="ECO:0000259" key="13">
    <source>
        <dbReference type="PROSITE" id="PS50046"/>
    </source>
</evidence>
<evidence type="ECO:0000256" key="12">
    <source>
        <dbReference type="SAM" id="MobiDB-lite"/>
    </source>
</evidence>
<evidence type="ECO:0000256" key="4">
    <source>
        <dbReference type="ARBA" id="ARBA00022679"/>
    </source>
</evidence>
<dbReference type="InterPro" id="IPR013515">
    <property type="entry name" value="Phytochrome_cen-reg"/>
</dbReference>
<name>A0A1V6SLT6_9EURO</name>
<sequence>MTSPHPKGIGVGSPRERSKSDASLKRIESPETGQRHPETRDRSQSIAEAQQPPGAGFDPADRVFPIRSVVAVDTPATPQYSGAVHSRDVVAPKREGARQYQFIDERKWTHLHSQLSSDHFHHPDPERLDPEHPDPEHAEPTIPTDIPRHETHIVDDKIELATHSLASVVVQHPEIYAKPAPCDTQSRSGSPAPPSSHTQRRNADDHSHVTTRFKHVITDSGHAVITGRDGEAFQYCEDEPIRIPGAIQSFGLIIALREESPNQLIVRIVSENSADFLGYSPKQLFQLKNFCDILSEEQADTLLDHVGFVRDDAYDPSVDGPEVFNMSIRRADGERCKFWCATHVSQTQKDLIICEFEREDDEVNPLNVEGLTTPAVPADTLGIVPTPDQLAASTINLSQPLRVLRNARRRKGEASSMEAFSILTQIQEQLGRTSNLDQLLNITAGLVKELTGFHRVLIYQFDSSWNGMVVAELVDPNTTIDLYKGLHFPASDIPAQARELYKINKVRLLYDRDQVTSRLVCRTLEDLESPLDMTHTYLRAMSPIHVKYLAHMKVRSSMSISVNAFNDLWGLISCHSYGNAGMRVSFPIRKMCRLLGDTVSRNIERLSYASRHQARKLINTAPTEANPSGYIIASSDDLLQLFDADYGVLSIRDETKILGDSNNSQEILALLEFLRVRHLDSVLASHDIVKDFPDFHYAPGLKVISGLLYVPLSTGGSDFITFFRRGQLTEIKWAGNPYEIEKRKQTAGYLEPRESFTAWRETVLSQSREWTETDVETAAVLCLVYGKFIKVWRQKEAAMQNSQLTRLLLANSAHEVRTPLNAIINYLEIALEGALNDETRESLIKSHSASKSLIYVINDLLDLTNAEKGQDLIKDESFDLEATFKEAADVLSGDAKRKNISYTVSVHQGIPESVLGDQRRVRQVISNLISNAIQHTTCGAVTAEMWRSGTQTIPGHVGVEMMVVDTGVGMSHDKLETLFHELEQVSTDDTYYPEEEEDAQNPLQKRVLGLGLALVARIVHNMHGQLCVRSEEGNGSRFKVTLHFRLSDGTNMDGDMDEISPAGNDVPATPTLSDKEFTLVSGAHESRDARRRSSESLRSGASSRSGKSLADRLISAMQEPPLKRSNSQDLDVRRLNLSSSPASASSNHAPLAPPPAVNRSLSTPDPHSSLYSVKHTPPPTLQPHVTPPPPGLENITDSGVRMGALRMSRHSASLRSPEIEPTKEDNSYFPQVSLTAETSHAPSSGPASSAAPTTVPLTTDFDHLNVLVAEDDPINSKIIQKRLKKLGHTVTLTSNGEACRVAFASGTKSFDVVLMDIQMPILDGMRATRAIREFESKTPKEALSDKAIRNDRVPIFAVSASLVEKDRDSYVHAGFDGWVMKPINFARLNVLLSGLCDPSARQAATYTPDREWENGGWFDTKPTSRKIKIYQPLLTPPSESQRGTMADNRPVPSLNDGQLELLTQLRVRAIQRDEVGRKILWEATMIVAIGAGIINLHFEEDFNLSTNIPYMLQRPEHRMIGLLTELWGLQQHEVLDYKMTAWVWDNIN</sequence>
<feature type="region of interest" description="Disordered" evidence="12">
    <location>
        <begin position="1049"/>
        <end position="1108"/>
    </location>
</feature>
<dbReference type="PANTHER" id="PTHR43065">
    <property type="entry name" value="SENSOR HISTIDINE KINASE"/>
    <property type="match status" value="1"/>
</dbReference>
<keyword evidence="17" id="KW-1185">Reference proteome</keyword>
<feature type="compositionally biased region" description="Pro residues" evidence="12">
    <location>
        <begin position="1176"/>
        <end position="1191"/>
    </location>
</feature>
<keyword evidence="5" id="KW-0547">Nucleotide-binding</keyword>
<feature type="compositionally biased region" description="Low complexity" evidence="12">
    <location>
        <begin position="1138"/>
        <end position="1150"/>
    </location>
</feature>
<dbReference type="Gene3D" id="3.30.450.270">
    <property type="match status" value="1"/>
</dbReference>
<accession>A0A1V6SLT6</accession>
<keyword evidence="7" id="KW-0067">ATP-binding</keyword>
<feature type="domain" description="Histidine kinase" evidence="14">
    <location>
        <begin position="811"/>
        <end position="1046"/>
    </location>
</feature>
<evidence type="ECO:0000259" key="15">
    <source>
        <dbReference type="PROSITE" id="PS50110"/>
    </source>
</evidence>
<dbReference type="Pfam" id="PF08446">
    <property type="entry name" value="PAS_2"/>
    <property type="match status" value="1"/>
</dbReference>
<dbReference type="InterPro" id="IPR001789">
    <property type="entry name" value="Sig_transdc_resp-reg_receiver"/>
</dbReference>
<evidence type="ECO:0000256" key="3">
    <source>
        <dbReference type="ARBA" id="ARBA00022606"/>
    </source>
</evidence>
<keyword evidence="6" id="KW-0418">Kinase</keyword>
<evidence type="ECO:0000313" key="17">
    <source>
        <dbReference type="Proteomes" id="UP000191342"/>
    </source>
</evidence>
<dbReference type="SMART" id="SM00387">
    <property type="entry name" value="HATPase_c"/>
    <property type="match status" value="1"/>
</dbReference>
<dbReference type="Pfam" id="PF00360">
    <property type="entry name" value="PHY"/>
    <property type="match status" value="1"/>
</dbReference>
<dbReference type="SUPFAM" id="SSF55781">
    <property type="entry name" value="GAF domain-like"/>
    <property type="match status" value="2"/>
</dbReference>
<dbReference type="Gene3D" id="3.40.50.2300">
    <property type="match status" value="1"/>
</dbReference>
<dbReference type="InterPro" id="IPR036097">
    <property type="entry name" value="HisK_dim/P_sf"/>
</dbReference>
<keyword evidence="3" id="KW-0716">Sensory transduction</keyword>
<dbReference type="GO" id="GO:0009881">
    <property type="term" value="F:photoreceptor activity"/>
    <property type="evidence" value="ECO:0007669"/>
    <property type="project" value="UniProtKB-KW"/>
</dbReference>
<feature type="region of interest" description="Disordered" evidence="12">
    <location>
        <begin position="178"/>
        <end position="208"/>
    </location>
</feature>
<evidence type="ECO:0000256" key="1">
    <source>
        <dbReference type="ARBA" id="ARBA00022543"/>
    </source>
</evidence>
<evidence type="ECO:0000256" key="10">
    <source>
        <dbReference type="ARBA" id="ARBA00023170"/>
    </source>
</evidence>
<feature type="compositionally biased region" description="Polar residues" evidence="12">
    <location>
        <begin position="1159"/>
        <end position="1171"/>
    </location>
</feature>
<evidence type="ECO:0000256" key="2">
    <source>
        <dbReference type="ARBA" id="ARBA00022553"/>
    </source>
</evidence>
<evidence type="ECO:0000313" key="16">
    <source>
        <dbReference type="EMBL" id="OQE14639.1"/>
    </source>
</evidence>
<feature type="region of interest" description="Disordered" evidence="12">
    <location>
        <begin position="1234"/>
        <end position="1254"/>
    </location>
</feature>
<protein>
    <recommendedName>
        <fullName evidence="18">Phytochrome</fullName>
    </recommendedName>
</protein>
<dbReference type="PROSITE" id="PS50046">
    <property type="entry name" value="PHYTOCHROME_2"/>
    <property type="match status" value="1"/>
</dbReference>
<feature type="modified residue" description="4-aspartylphosphate" evidence="11">
    <location>
        <position position="1316"/>
    </location>
</feature>
<dbReference type="GO" id="GO:0009584">
    <property type="term" value="P:detection of visible light"/>
    <property type="evidence" value="ECO:0007669"/>
    <property type="project" value="InterPro"/>
</dbReference>
<dbReference type="InterPro" id="IPR036890">
    <property type="entry name" value="HATPase_C_sf"/>
</dbReference>
<dbReference type="Pfam" id="PF00512">
    <property type="entry name" value="HisKA"/>
    <property type="match status" value="1"/>
</dbReference>
<feature type="domain" description="Phytochrome chromophore attachment site" evidence="13">
    <location>
        <begin position="435"/>
        <end position="597"/>
    </location>
</feature>
<feature type="region of interest" description="Disordered" evidence="12">
    <location>
        <begin position="1138"/>
        <end position="1197"/>
    </location>
</feature>
<dbReference type="SUPFAM" id="SSF55785">
    <property type="entry name" value="PYP-like sensor domain (PAS domain)"/>
    <property type="match status" value="1"/>
</dbReference>
<proteinExistence type="predicted"/>
<dbReference type="InterPro" id="IPR013654">
    <property type="entry name" value="PAS_2"/>
</dbReference>
<dbReference type="STRING" id="254877.A0A1V6SLT6"/>
<dbReference type="EMBL" id="MLQL01000036">
    <property type="protein sequence ID" value="OQE14639.1"/>
    <property type="molecule type" value="Genomic_DNA"/>
</dbReference>
<dbReference type="CDD" id="cd17546">
    <property type="entry name" value="REC_hyHK_CKI1_RcsC-like"/>
    <property type="match status" value="1"/>
</dbReference>
<evidence type="ECO:0000256" key="5">
    <source>
        <dbReference type="ARBA" id="ARBA00022741"/>
    </source>
</evidence>
<dbReference type="Gene3D" id="3.30.450.40">
    <property type="match status" value="1"/>
</dbReference>
<dbReference type="SMART" id="SM00448">
    <property type="entry name" value="REC"/>
    <property type="match status" value="1"/>
</dbReference>
<keyword evidence="2 11" id="KW-0597">Phosphoprotein</keyword>
<dbReference type="GO" id="GO:0000155">
    <property type="term" value="F:phosphorelay sensor kinase activity"/>
    <property type="evidence" value="ECO:0007669"/>
    <property type="project" value="InterPro"/>
</dbReference>
<dbReference type="InterPro" id="IPR005467">
    <property type="entry name" value="His_kinase_dom"/>
</dbReference>
<evidence type="ECO:0008006" key="18">
    <source>
        <dbReference type="Google" id="ProtNLM"/>
    </source>
</evidence>
<feature type="compositionally biased region" description="Low complexity" evidence="12">
    <location>
        <begin position="1096"/>
        <end position="1108"/>
    </location>
</feature>
<dbReference type="Pfam" id="PF00072">
    <property type="entry name" value="Response_reg"/>
    <property type="match status" value="1"/>
</dbReference>
<dbReference type="PROSITE" id="PS50110">
    <property type="entry name" value="RESPONSE_REGULATORY"/>
    <property type="match status" value="1"/>
</dbReference>
<dbReference type="InterPro" id="IPR003594">
    <property type="entry name" value="HATPase_dom"/>
</dbReference>
<dbReference type="PRINTS" id="PR01033">
    <property type="entry name" value="PHYTOCHROME"/>
</dbReference>
<evidence type="ECO:0000256" key="11">
    <source>
        <dbReference type="PROSITE-ProRule" id="PRU00169"/>
    </source>
</evidence>
<feature type="compositionally biased region" description="Basic and acidic residues" evidence="12">
    <location>
        <begin position="118"/>
        <end position="139"/>
    </location>
</feature>
<dbReference type="InterPro" id="IPR043150">
    <property type="entry name" value="Phytochrome_PHY_sf"/>
</dbReference>
<dbReference type="InterPro" id="IPR003661">
    <property type="entry name" value="HisK_dim/P_dom"/>
</dbReference>
<comment type="caution">
    <text evidence="16">The sequence shown here is derived from an EMBL/GenBank/DDBJ whole genome shotgun (WGS) entry which is preliminary data.</text>
</comment>
<reference evidence="17" key="1">
    <citation type="journal article" date="2017" name="Nat. Microbiol.">
        <title>Global analysis of biosynthetic gene clusters reveals vast potential of secondary metabolite production in Penicillium species.</title>
        <authorList>
            <person name="Nielsen J.C."/>
            <person name="Grijseels S."/>
            <person name="Prigent S."/>
            <person name="Ji B."/>
            <person name="Dainat J."/>
            <person name="Nielsen K.F."/>
            <person name="Frisvad J.C."/>
            <person name="Workman M."/>
            <person name="Nielsen J."/>
        </authorList>
    </citation>
    <scope>NUCLEOTIDE SEQUENCE [LARGE SCALE GENOMIC DNA]</scope>
    <source>
        <strain evidence="17">IBT 14082</strain>
    </source>
</reference>
<dbReference type="InterPro" id="IPR035965">
    <property type="entry name" value="PAS-like_dom_sf"/>
</dbReference>
<dbReference type="SMART" id="SM00388">
    <property type="entry name" value="HisKA"/>
    <property type="match status" value="1"/>
</dbReference>
<dbReference type="Proteomes" id="UP000191342">
    <property type="component" value="Unassembled WGS sequence"/>
</dbReference>
<dbReference type="PROSITE" id="PS50109">
    <property type="entry name" value="HIS_KIN"/>
    <property type="match status" value="1"/>
</dbReference>
<dbReference type="InterPro" id="IPR029016">
    <property type="entry name" value="GAF-like_dom_sf"/>
</dbReference>
<dbReference type="FunFam" id="1.10.287.130:FF:000048">
    <property type="entry name" value="Sensor histidine kinase/response regulator"/>
    <property type="match status" value="1"/>
</dbReference>
<dbReference type="Pfam" id="PF02518">
    <property type="entry name" value="HATPase_c"/>
    <property type="match status" value="1"/>
</dbReference>
<dbReference type="Gene3D" id="1.10.287.130">
    <property type="match status" value="1"/>
</dbReference>
<dbReference type="SUPFAM" id="SSF47384">
    <property type="entry name" value="Homodimeric domain of signal transducing histidine kinase"/>
    <property type="match status" value="1"/>
</dbReference>
<dbReference type="InterPro" id="IPR011006">
    <property type="entry name" value="CheY-like_superfamily"/>
</dbReference>
<gene>
    <name evidence="16" type="ORF">PENFLA_c036G00024</name>
</gene>
<keyword evidence="8" id="KW-0157">Chromophore</keyword>
<keyword evidence="9" id="KW-0902">Two-component regulatory system</keyword>
<dbReference type="SUPFAM" id="SSF52172">
    <property type="entry name" value="CheY-like"/>
    <property type="match status" value="1"/>
</dbReference>
<dbReference type="InterPro" id="IPR003018">
    <property type="entry name" value="GAF"/>
</dbReference>
<evidence type="ECO:0000256" key="8">
    <source>
        <dbReference type="ARBA" id="ARBA00022991"/>
    </source>
</evidence>
<dbReference type="GO" id="GO:0005524">
    <property type="term" value="F:ATP binding"/>
    <property type="evidence" value="ECO:0007669"/>
    <property type="project" value="UniProtKB-KW"/>
</dbReference>
<dbReference type="Pfam" id="PF01590">
    <property type="entry name" value="GAF"/>
    <property type="match status" value="1"/>
</dbReference>
<feature type="compositionally biased region" description="Basic and acidic residues" evidence="12">
    <location>
        <begin position="1084"/>
        <end position="1095"/>
    </location>
</feature>
<feature type="region of interest" description="Disordered" evidence="12">
    <location>
        <begin position="114"/>
        <end position="144"/>
    </location>
</feature>
<feature type="domain" description="Response regulatory" evidence="15">
    <location>
        <begin position="1265"/>
        <end position="1396"/>
    </location>
</feature>
<dbReference type="InterPro" id="IPR016132">
    <property type="entry name" value="Phyto_chromo_attachment"/>
</dbReference>
<feature type="compositionally biased region" description="Basic and acidic residues" evidence="12">
    <location>
        <begin position="14"/>
        <end position="43"/>
    </location>
</feature>
<evidence type="ECO:0000256" key="9">
    <source>
        <dbReference type="ARBA" id="ARBA00023012"/>
    </source>
</evidence>
<dbReference type="SUPFAM" id="SSF55874">
    <property type="entry name" value="ATPase domain of HSP90 chaperone/DNA topoisomerase II/histidine kinase"/>
    <property type="match status" value="1"/>
</dbReference>
<feature type="region of interest" description="Disordered" evidence="12">
    <location>
        <begin position="1"/>
        <end position="62"/>
    </location>
</feature>
<evidence type="ECO:0000256" key="7">
    <source>
        <dbReference type="ARBA" id="ARBA00022840"/>
    </source>
</evidence>
<evidence type="ECO:0000259" key="14">
    <source>
        <dbReference type="PROSITE" id="PS50109"/>
    </source>
</evidence>
<feature type="compositionally biased region" description="Low complexity" evidence="12">
    <location>
        <begin position="1238"/>
        <end position="1254"/>
    </location>
</feature>